<dbReference type="Gene3D" id="1.10.630.10">
    <property type="entry name" value="Cytochrome P450"/>
    <property type="match status" value="1"/>
</dbReference>
<keyword evidence="11" id="KW-1185">Reference proteome</keyword>
<dbReference type="Pfam" id="PF00067">
    <property type="entry name" value="p450"/>
    <property type="match status" value="1"/>
</dbReference>
<keyword evidence="4" id="KW-0349">Heme</keyword>
<dbReference type="OrthoDB" id="1470350at2759"/>
<reference evidence="10 11" key="1">
    <citation type="journal article" date="2020" name="IScience">
        <title>Genome Sequencing of the Endangered Kingdonia uniflora (Circaeasteraceae, Ranunculales) Reveals Potential Mechanisms of Evolutionary Specialization.</title>
        <authorList>
            <person name="Sun Y."/>
            <person name="Deng T."/>
            <person name="Zhang A."/>
            <person name="Moore M.J."/>
            <person name="Landis J.B."/>
            <person name="Lin N."/>
            <person name="Zhang H."/>
            <person name="Zhang X."/>
            <person name="Huang J."/>
            <person name="Zhang X."/>
            <person name="Sun H."/>
            <person name="Wang H."/>
        </authorList>
    </citation>
    <scope>NUCLEOTIDE SEQUENCE [LARGE SCALE GENOMIC DNA]</scope>
    <source>
        <strain evidence="10">TB1705</strain>
        <tissue evidence="10">Leaf</tissue>
    </source>
</reference>
<dbReference type="EMBL" id="JACGCM010001726">
    <property type="protein sequence ID" value="KAF6150761.1"/>
    <property type="molecule type" value="Genomic_DNA"/>
</dbReference>
<dbReference type="AlphaFoldDB" id="A0A7J7M795"/>
<dbReference type="GO" id="GO:0005506">
    <property type="term" value="F:iron ion binding"/>
    <property type="evidence" value="ECO:0007669"/>
    <property type="project" value="InterPro"/>
</dbReference>
<proteinExistence type="inferred from homology"/>
<keyword evidence="7" id="KW-0408">Iron</keyword>
<evidence type="ECO:0000256" key="8">
    <source>
        <dbReference type="ARBA" id="ARBA00023033"/>
    </source>
</evidence>
<keyword evidence="9" id="KW-0472">Membrane</keyword>
<sequence>MFDDESRLVHSITITNTIPRSLKNELSERMKMKVFLYTFKNDMEIDLVNIIIEEMIDASTKTVSQSSLPFVRLVIEILTVAGYKLFRNEPEDKKMERLDARYGEHASDLDNECGGGEDQAGRYRYTAGCNGDRGLLWSSLRGKHNGSRRLPPGPMGLPVIVPAVLVSSPQAAELFLKTHEDVFASHPNAQAAECLSYGNKGLAFSHYGPYWLNIRKICTLEFLTNLKVEYFIPMRKGEVSNLVRSLRVTAKVQTVVNLGFMVQSVIEDMTFRMLFGGKDDRFYFKPLIQETIRLGRNVQCG</sequence>
<name>A0A7J7M795_9MAGN</name>
<evidence type="ECO:0000256" key="5">
    <source>
        <dbReference type="ARBA" id="ARBA00022723"/>
    </source>
</evidence>
<comment type="similarity">
    <text evidence="3">Belongs to the cytochrome P450 family.</text>
</comment>
<evidence type="ECO:0000256" key="7">
    <source>
        <dbReference type="ARBA" id="ARBA00023004"/>
    </source>
</evidence>
<comment type="caution">
    <text evidence="10">The sequence shown here is derived from an EMBL/GenBank/DDBJ whole genome shotgun (WGS) entry which is preliminary data.</text>
</comment>
<keyword evidence="6" id="KW-0560">Oxidoreductase</keyword>
<accession>A0A7J7M795</accession>
<evidence type="ECO:0000313" key="11">
    <source>
        <dbReference type="Proteomes" id="UP000541444"/>
    </source>
</evidence>
<organism evidence="10 11">
    <name type="scientific">Kingdonia uniflora</name>
    <dbReference type="NCBI Taxonomy" id="39325"/>
    <lineage>
        <taxon>Eukaryota</taxon>
        <taxon>Viridiplantae</taxon>
        <taxon>Streptophyta</taxon>
        <taxon>Embryophyta</taxon>
        <taxon>Tracheophyta</taxon>
        <taxon>Spermatophyta</taxon>
        <taxon>Magnoliopsida</taxon>
        <taxon>Ranunculales</taxon>
        <taxon>Circaeasteraceae</taxon>
        <taxon>Kingdonia</taxon>
    </lineage>
</organism>
<evidence type="ECO:0000256" key="2">
    <source>
        <dbReference type="ARBA" id="ARBA00004370"/>
    </source>
</evidence>
<evidence type="ECO:0000256" key="1">
    <source>
        <dbReference type="ARBA" id="ARBA00001971"/>
    </source>
</evidence>
<evidence type="ECO:0000256" key="9">
    <source>
        <dbReference type="ARBA" id="ARBA00023136"/>
    </source>
</evidence>
<dbReference type="GO" id="GO:0004497">
    <property type="term" value="F:monooxygenase activity"/>
    <property type="evidence" value="ECO:0007669"/>
    <property type="project" value="UniProtKB-KW"/>
</dbReference>
<dbReference type="SUPFAM" id="SSF48264">
    <property type="entry name" value="Cytochrome P450"/>
    <property type="match status" value="1"/>
</dbReference>
<gene>
    <name evidence="10" type="ORF">GIB67_020844</name>
</gene>
<evidence type="ECO:0000256" key="4">
    <source>
        <dbReference type="ARBA" id="ARBA00022617"/>
    </source>
</evidence>
<dbReference type="InterPro" id="IPR036396">
    <property type="entry name" value="Cyt_P450_sf"/>
</dbReference>
<protein>
    <submittedName>
        <fullName evidence="10">Uncharacterized protein</fullName>
    </submittedName>
</protein>
<dbReference type="Proteomes" id="UP000541444">
    <property type="component" value="Unassembled WGS sequence"/>
</dbReference>
<dbReference type="GO" id="GO:0044550">
    <property type="term" value="P:secondary metabolite biosynthetic process"/>
    <property type="evidence" value="ECO:0007669"/>
    <property type="project" value="UniProtKB-ARBA"/>
</dbReference>
<comment type="cofactor">
    <cofactor evidence="1">
        <name>heme</name>
        <dbReference type="ChEBI" id="CHEBI:30413"/>
    </cofactor>
</comment>
<evidence type="ECO:0000313" key="10">
    <source>
        <dbReference type="EMBL" id="KAF6150761.1"/>
    </source>
</evidence>
<dbReference type="PANTHER" id="PTHR47943:SF9">
    <property type="entry name" value="CYTOCHROME P450"/>
    <property type="match status" value="1"/>
</dbReference>
<comment type="subcellular location">
    <subcellularLocation>
        <location evidence="2">Membrane</location>
    </subcellularLocation>
</comment>
<dbReference type="PANTHER" id="PTHR47943">
    <property type="entry name" value="CYTOCHROME P450 93A3-LIKE"/>
    <property type="match status" value="1"/>
</dbReference>
<dbReference type="GO" id="GO:0016020">
    <property type="term" value="C:membrane"/>
    <property type="evidence" value="ECO:0007669"/>
    <property type="project" value="UniProtKB-SubCell"/>
</dbReference>
<dbReference type="InterPro" id="IPR001128">
    <property type="entry name" value="Cyt_P450"/>
</dbReference>
<keyword evidence="8" id="KW-0503">Monooxygenase</keyword>
<evidence type="ECO:0000256" key="6">
    <source>
        <dbReference type="ARBA" id="ARBA00023002"/>
    </source>
</evidence>
<dbReference type="GO" id="GO:0020037">
    <property type="term" value="F:heme binding"/>
    <property type="evidence" value="ECO:0007669"/>
    <property type="project" value="InterPro"/>
</dbReference>
<dbReference type="GO" id="GO:0016705">
    <property type="term" value="F:oxidoreductase activity, acting on paired donors, with incorporation or reduction of molecular oxygen"/>
    <property type="evidence" value="ECO:0007669"/>
    <property type="project" value="InterPro"/>
</dbReference>
<evidence type="ECO:0000256" key="3">
    <source>
        <dbReference type="ARBA" id="ARBA00010617"/>
    </source>
</evidence>
<keyword evidence="5" id="KW-0479">Metal-binding</keyword>